<dbReference type="VEuPathDB" id="PlasmoDB:PRELSG_1201100"/>
<dbReference type="RefSeq" id="XP_028534128.1">
    <property type="nucleotide sequence ID" value="XM_028677772.1"/>
</dbReference>
<feature type="coiled-coil region" evidence="1">
    <location>
        <begin position="350"/>
        <end position="384"/>
    </location>
</feature>
<dbReference type="EMBL" id="LN835307">
    <property type="protein sequence ID" value="CRH01127.1"/>
    <property type="molecule type" value="Genomic_DNA"/>
</dbReference>
<reference evidence="2 3" key="1">
    <citation type="submission" date="2015-04" db="EMBL/GenBank/DDBJ databases">
        <authorList>
            <consortium name="Pathogen Informatics"/>
        </authorList>
    </citation>
    <scope>NUCLEOTIDE SEQUENCE [LARGE SCALE GENOMIC DNA]</scope>
    <source>
        <strain evidence="2 3">SGS1</strain>
    </source>
</reference>
<dbReference type="OrthoDB" id="392779at2759"/>
<evidence type="ECO:0000313" key="2">
    <source>
        <dbReference type="EMBL" id="CRH01127.1"/>
    </source>
</evidence>
<name>A0A1J1H9E3_PLARL</name>
<dbReference type="KEGG" id="prel:PRELSG_1201100"/>
<accession>A0A1J1H9E3</accession>
<dbReference type="Proteomes" id="UP000220158">
    <property type="component" value="Chromosome 12"/>
</dbReference>
<dbReference type="GeneID" id="39737254"/>
<keyword evidence="1" id="KW-0175">Coiled coil</keyword>
<dbReference type="AlphaFoldDB" id="A0A1J1H9E3"/>
<evidence type="ECO:0000313" key="3">
    <source>
        <dbReference type="Proteomes" id="UP000220158"/>
    </source>
</evidence>
<gene>
    <name evidence="2" type="ORF">PRELSG_1201100</name>
</gene>
<organism evidence="2 3">
    <name type="scientific">Plasmodium relictum</name>
    <dbReference type="NCBI Taxonomy" id="85471"/>
    <lineage>
        <taxon>Eukaryota</taxon>
        <taxon>Sar</taxon>
        <taxon>Alveolata</taxon>
        <taxon>Apicomplexa</taxon>
        <taxon>Aconoidasida</taxon>
        <taxon>Haemosporida</taxon>
        <taxon>Plasmodiidae</taxon>
        <taxon>Plasmodium</taxon>
        <taxon>Plasmodium (Haemamoeba)</taxon>
    </lineage>
</organism>
<feature type="coiled-coil region" evidence="1">
    <location>
        <begin position="58"/>
        <end position="85"/>
    </location>
</feature>
<keyword evidence="3" id="KW-1185">Reference proteome</keyword>
<sequence>MDSNSIYDKEYLYNKLYELKNLKSIKTNDLITNYVIYFVLYVKKIIEKNEENKLLMEISKEKRRKELIKENIEKIKTKLKESKNGSVLKEMHCDENCEENKIFEKDKNNIGYEKDSNDYRNNDNKCDFIKICNDLNFAFHICILLIVNNLENNKNNRDELFHKKRYDNNFCCRETSYEDLDEHDNTIYIEKQQKEKETENLKGNNKNNFFFELNLLYISLCFYNMYLLNDNNYYLNVSLLLFLNIFHYFKNKEIIHYIYIKNVFIKYEISVPKFLFDICKTIGIIYKKQKDIYTSVFFLTYSLFFLKYIKKDDKEADEDKTEIEKINVLQSLNEVFLEFNFFSISTYFVLKTIDLHLIFLKNNIEKIEREAKETELEKKKKREINDDTNIREEKKTCEIIKGSPLMNEKDIFHCSSKCNENGFNYYFDDGWNNNIIIDKNLSFDEKLKKIMDTFISLYNNINECSYIFLDIHLLSIYEHLNFVSFYMTKDVYKLFDILKREKEKKILLEYKYMNYRNLLEVYIIYLKYNYLNYSQNGYNLATYKDVHYIYENNEKIETFSHSLLNKNNLYLDEQKKENINNVSNEAISYENFSSTFANNNNIKKKKIDYSESKEIANDNIINRDKKNIKEYFKDKKIFIYDNNNKIEKSINYLDNEINIEAANICFETIENLFQRTKRNNFDNISIFDNNIIYRFIYQHILKESKLNFDNKEQQNIFSVDNTYEQMSFFKFFQGELKEIDKIVEQIFILMIYQNMSIKIDIDASCFEEFIQNFQFNSIKLVNMKIKSCNFYDSKYNNLAINKIKKIYKRFSKYRNNKEYISFLSSKNKEEENMMNFIKHIHYFCYNYNEILFLFKNIKKYKKKSFEYFSLFDQTTLHLDILLNSSESYFYFNFFTKSFDLYIKNYLEIINSLTYPLNYIENKQYLSYKRELILKCALLLKDVYICKKFNTFNENIYLNTINQKKNLNFDDNLGGNLSLEQKKTIMQIIKYYFSFLNTYEKEKKTNEIIFENEEEKKSYFDIYFYVCKTLSSVDDKIFISQSIQQYKYLLNYSLKNKMYEDKKYNEYMQNLCKKSIYLLNLKLNEIS</sequence>
<evidence type="ECO:0000256" key="1">
    <source>
        <dbReference type="SAM" id="Coils"/>
    </source>
</evidence>
<proteinExistence type="predicted"/>
<protein>
    <submittedName>
        <fullName evidence="2">Uncharacterized protein</fullName>
    </submittedName>
</protein>